<sequence>MDTKETLPFGMIYQENPELEKERGHVDEENSLDYDAKYQINKNFSTQIAKAWCAVTSSSVLSERKDVSSKLDEPGS</sequence>
<proteinExistence type="predicted"/>
<dbReference type="RefSeq" id="WP_014797110.1">
    <property type="nucleotide sequence ID" value="NC_018018.1"/>
</dbReference>
<evidence type="ECO:0000313" key="2">
    <source>
        <dbReference type="Proteomes" id="UP000006054"/>
    </source>
</evidence>
<organism evidence="1 2">
    <name type="scientific">Bernardetia litoralis (strain ATCC 23117 / DSM 6794 / NBRC 15988 / NCIMB 1366 / Fx l1 / Sio-4)</name>
    <name type="common">Flexibacter litoralis</name>
    <dbReference type="NCBI Taxonomy" id="880071"/>
    <lineage>
        <taxon>Bacteria</taxon>
        <taxon>Pseudomonadati</taxon>
        <taxon>Bacteroidota</taxon>
        <taxon>Cytophagia</taxon>
        <taxon>Cytophagales</taxon>
        <taxon>Bernardetiaceae</taxon>
        <taxon>Bernardetia</taxon>
    </lineage>
</organism>
<dbReference type="EMBL" id="CP003345">
    <property type="protein sequence ID" value="AFM03653.1"/>
    <property type="molecule type" value="Genomic_DNA"/>
</dbReference>
<reference evidence="2" key="1">
    <citation type="submission" date="2012-06" db="EMBL/GenBank/DDBJ databases">
        <title>The complete genome of Flexibacter litoralis DSM 6794.</title>
        <authorList>
            <person name="Lucas S."/>
            <person name="Copeland A."/>
            <person name="Lapidus A."/>
            <person name="Glavina del Rio T."/>
            <person name="Dalin E."/>
            <person name="Tice H."/>
            <person name="Bruce D."/>
            <person name="Goodwin L."/>
            <person name="Pitluck S."/>
            <person name="Peters L."/>
            <person name="Ovchinnikova G."/>
            <person name="Lu M."/>
            <person name="Kyrpides N."/>
            <person name="Mavromatis K."/>
            <person name="Ivanova N."/>
            <person name="Brettin T."/>
            <person name="Detter J.C."/>
            <person name="Han C."/>
            <person name="Larimer F."/>
            <person name="Land M."/>
            <person name="Hauser L."/>
            <person name="Markowitz V."/>
            <person name="Cheng J.-F."/>
            <person name="Hugenholtz P."/>
            <person name="Woyke T."/>
            <person name="Wu D."/>
            <person name="Spring S."/>
            <person name="Lang E."/>
            <person name="Kopitz M."/>
            <person name="Brambilla E."/>
            <person name="Klenk H.-P."/>
            <person name="Eisen J.A."/>
        </authorList>
    </citation>
    <scope>NUCLEOTIDE SEQUENCE [LARGE SCALE GENOMIC DNA]</scope>
    <source>
        <strain evidence="2">ATCC 23117 / DSM 6794 / NBRC 15988 / NCIMB 1366 / Sio-4</strain>
    </source>
</reference>
<evidence type="ECO:0000313" key="1">
    <source>
        <dbReference type="EMBL" id="AFM03653.1"/>
    </source>
</evidence>
<gene>
    <name evidence="1" type="ordered locus">Fleli_1216</name>
</gene>
<protein>
    <submittedName>
        <fullName evidence="1">Uncharacterized protein</fullName>
    </submittedName>
</protein>
<dbReference type="AlphaFoldDB" id="I4AI68"/>
<accession>I4AI68</accession>
<dbReference type="Proteomes" id="UP000006054">
    <property type="component" value="Chromosome"/>
</dbReference>
<dbReference type="KEGG" id="fli:Fleli_1216"/>
<keyword evidence="2" id="KW-1185">Reference proteome</keyword>
<dbReference type="STRING" id="880071.Fleli_1216"/>
<dbReference type="HOGENOM" id="CLU_2649181_0_0_10"/>
<name>I4AI68_BERLS</name>